<dbReference type="GeneID" id="85436068"/>
<evidence type="ECO:0000256" key="1">
    <source>
        <dbReference type="SAM" id="MobiDB-lite"/>
    </source>
</evidence>
<accession>A0AAD8VBS0</accession>
<sequence>MTCRWTDVAGDPKDRNGLKQGGEAQQDLPRCIEQRCVNSRMYGGGSKRGRRRIPSVKRFEGVRLRWLVCLVGRRLFFGALNRALLDRVRRENKGGGGLVFFFLFPTPRQAVFLTLVGGLRRMAYGVGLLFRLYAEHGASGVSRSSSRRTGMATGTGLGRQVGASQRAGRGTGRGLVVEWKCFDGSNVRGTRERGFAVAVGV</sequence>
<keyword evidence="3" id="KW-1185">Reference proteome</keyword>
<dbReference type="RefSeq" id="XP_060421085.1">
    <property type="nucleotide sequence ID" value="XM_060551828.1"/>
</dbReference>
<reference evidence="2" key="1">
    <citation type="submission" date="2021-06" db="EMBL/GenBank/DDBJ databases">
        <title>Comparative genomics, transcriptomics and evolutionary studies reveal genomic signatures of adaptation to plant cell wall in hemibiotrophic fungi.</title>
        <authorList>
            <consortium name="DOE Joint Genome Institute"/>
            <person name="Baroncelli R."/>
            <person name="Diaz J.F."/>
            <person name="Benocci T."/>
            <person name="Peng M."/>
            <person name="Battaglia E."/>
            <person name="Haridas S."/>
            <person name="Andreopoulos W."/>
            <person name="Labutti K."/>
            <person name="Pangilinan J."/>
            <person name="Floch G.L."/>
            <person name="Makela M.R."/>
            <person name="Henrissat B."/>
            <person name="Grigoriev I.V."/>
            <person name="Crouch J.A."/>
            <person name="De Vries R.P."/>
            <person name="Sukno S.A."/>
            <person name="Thon M.R."/>
        </authorList>
    </citation>
    <scope>NUCLEOTIDE SEQUENCE</scope>
    <source>
        <strain evidence="2">CBS 125086</strain>
    </source>
</reference>
<name>A0AAD8VBS0_9PEZI</name>
<gene>
    <name evidence="2" type="ORF">LY79DRAFT_24858</name>
</gene>
<feature type="region of interest" description="Disordered" evidence="1">
    <location>
        <begin position="1"/>
        <end position="24"/>
    </location>
</feature>
<dbReference type="Proteomes" id="UP001230504">
    <property type="component" value="Unassembled WGS sequence"/>
</dbReference>
<protein>
    <submittedName>
        <fullName evidence="2">Uncharacterized protein</fullName>
    </submittedName>
</protein>
<comment type="caution">
    <text evidence="2">The sequence shown here is derived from an EMBL/GenBank/DDBJ whole genome shotgun (WGS) entry which is preliminary data.</text>
</comment>
<dbReference type="AlphaFoldDB" id="A0AAD8VBS0"/>
<organism evidence="2 3">
    <name type="scientific">Colletotrichum navitas</name>
    <dbReference type="NCBI Taxonomy" id="681940"/>
    <lineage>
        <taxon>Eukaryota</taxon>
        <taxon>Fungi</taxon>
        <taxon>Dikarya</taxon>
        <taxon>Ascomycota</taxon>
        <taxon>Pezizomycotina</taxon>
        <taxon>Sordariomycetes</taxon>
        <taxon>Hypocreomycetidae</taxon>
        <taxon>Glomerellales</taxon>
        <taxon>Glomerellaceae</taxon>
        <taxon>Colletotrichum</taxon>
        <taxon>Colletotrichum graminicola species complex</taxon>
    </lineage>
</organism>
<evidence type="ECO:0000313" key="2">
    <source>
        <dbReference type="EMBL" id="KAK1600589.1"/>
    </source>
</evidence>
<dbReference type="EMBL" id="JAHLJV010000001">
    <property type="protein sequence ID" value="KAK1600589.1"/>
    <property type="molecule type" value="Genomic_DNA"/>
</dbReference>
<proteinExistence type="predicted"/>
<evidence type="ECO:0000313" key="3">
    <source>
        <dbReference type="Proteomes" id="UP001230504"/>
    </source>
</evidence>
<feature type="region of interest" description="Disordered" evidence="1">
    <location>
        <begin position="142"/>
        <end position="169"/>
    </location>
</feature>